<reference evidence="2 3" key="1">
    <citation type="journal article" date="2015" name="Nature">
        <title>rRNA introns, odd ribosomes, and small enigmatic genomes across a large radiation of phyla.</title>
        <authorList>
            <person name="Brown C.T."/>
            <person name="Hug L.A."/>
            <person name="Thomas B.C."/>
            <person name="Sharon I."/>
            <person name="Castelle C.J."/>
            <person name="Singh A."/>
            <person name="Wilkins M.J."/>
            <person name="Williams K.H."/>
            <person name="Banfield J.F."/>
        </authorList>
    </citation>
    <scope>NUCLEOTIDE SEQUENCE [LARGE SCALE GENOMIC DNA]</scope>
</reference>
<accession>A0A0G0Q0A6</accession>
<evidence type="ECO:0000256" key="1">
    <source>
        <dbReference type="SAM" id="Phobius"/>
    </source>
</evidence>
<evidence type="ECO:0008006" key="4">
    <source>
        <dbReference type="Google" id="ProtNLM"/>
    </source>
</evidence>
<keyword evidence="1" id="KW-1133">Transmembrane helix</keyword>
<evidence type="ECO:0000313" key="2">
    <source>
        <dbReference type="EMBL" id="KKR33583.1"/>
    </source>
</evidence>
<keyword evidence="1" id="KW-0472">Membrane</keyword>
<keyword evidence="1" id="KW-0812">Transmembrane</keyword>
<organism evidence="2 3">
    <name type="scientific">Candidatus Gottesmanbacteria bacterium GW2011_GWC2_39_8</name>
    <dbReference type="NCBI Taxonomy" id="1618450"/>
    <lineage>
        <taxon>Bacteria</taxon>
        <taxon>Candidatus Gottesmaniibacteriota</taxon>
    </lineage>
</organism>
<name>A0A0G0Q0A6_9BACT</name>
<dbReference type="EMBL" id="LBXN01000014">
    <property type="protein sequence ID" value="KKR33583.1"/>
    <property type="molecule type" value="Genomic_DNA"/>
</dbReference>
<proteinExistence type="predicted"/>
<comment type="caution">
    <text evidence="2">The sequence shown here is derived from an EMBL/GenBank/DDBJ whole genome shotgun (WGS) entry which is preliminary data.</text>
</comment>
<gene>
    <name evidence="2" type="ORF">UT63_C0014G0006</name>
</gene>
<protein>
    <recommendedName>
        <fullName evidence="4">DUF4399 domain-containing protein</fullName>
    </recommendedName>
</protein>
<evidence type="ECO:0000313" key="3">
    <source>
        <dbReference type="Proteomes" id="UP000034539"/>
    </source>
</evidence>
<dbReference type="AlphaFoldDB" id="A0A0G0Q0A6"/>
<dbReference type="Proteomes" id="UP000034539">
    <property type="component" value="Unassembled WGS sequence"/>
</dbReference>
<sequence>MFIIVITVIIFPPKVSAENIYPALEVISPQETSTVLGTKVTLSVVVGNFLFSDFNKKPNNNPDTPFEGHMHLWIDEDSPSGENASEIITHEDKILENFPPGTHKVQLELVKNDHSSFDPPIIKIVSFQTIVPAPLPTEIPMKISVYKKIMIYLSPEKIAAFLGGISLIWGLLVFISLVRKKYV</sequence>
<feature type="transmembrane region" description="Helical" evidence="1">
    <location>
        <begin position="158"/>
        <end position="178"/>
    </location>
</feature>